<feature type="region of interest" description="Disordered" evidence="1">
    <location>
        <begin position="92"/>
        <end position="112"/>
    </location>
</feature>
<keyword evidence="3" id="KW-1185">Reference proteome</keyword>
<name>A0AA89BM93_PINIB</name>
<feature type="region of interest" description="Disordered" evidence="1">
    <location>
        <begin position="220"/>
        <end position="243"/>
    </location>
</feature>
<reference evidence="2" key="1">
    <citation type="submission" date="2019-08" db="EMBL/GenBank/DDBJ databases">
        <title>The improved chromosome-level genome for the pearl oyster Pinctada fucata martensii using PacBio sequencing and Hi-C.</title>
        <authorList>
            <person name="Zheng Z."/>
        </authorList>
    </citation>
    <scope>NUCLEOTIDE SEQUENCE</scope>
    <source>
        <strain evidence="2">ZZ-2019</strain>
        <tissue evidence="2">Adductor muscle</tissue>
    </source>
</reference>
<evidence type="ECO:0000256" key="1">
    <source>
        <dbReference type="SAM" id="MobiDB-lite"/>
    </source>
</evidence>
<proteinExistence type="predicted"/>
<protein>
    <submittedName>
        <fullName evidence="2">Uncharacterized protein</fullName>
    </submittedName>
</protein>
<feature type="compositionally biased region" description="Polar residues" evidence="1">
    <location>
        <begin position="171"/>
        <end position="183"/>
    </location>
</feature>
<dbReference type="EMBL" id="VSWD01000011">
    <property type="protein sequence ID" value="KAK3087912.1"/>
    <property type="molecule type" value="Genomic_DNA"/>
</dbReference>
<sequence length="243" mass="27442">MAQGSCYCCAQPQVNKMDIDSALDELGMLSSVTTSRRQFLSEQKRTASDSCLEDLSSSSRITRRFQVVKIDPKYVTGVTMNSKSQHVWIPLSDDSPPQTKNLPNSSSSASDFGMKYREMTSSEEASQNRRRCIRMSRIRAGRYKRFQKPYEVPWRINQSLPETDLRLAEQSDLSQSKSNTSSPVKGVKATSDPRLTRSRSLGNIDFSKLNISDIIVKNSKSHEREEMESVSHHLENLHVSDGV</sequence>
<evidence type="ECO:0000313" key="3">
    <source>
        <dbReference type="Proteomes" id="UP001186944"/>
    </source>
</evidence>
<comment type="caution">
    <text evidence="2">The sequence shown here is derived from an EMBL/GenBank/DDBJ whole genome shotgun (WGS) entry which is preliminary data.</text>
</comment>
<gene>
    <name evidence="2" type="ORF">FSP39_012386</name>
</gene>
<organism evidence="2 3">
    <name type="scientific">Pinctada imbricata</name>
    <name type="common">Atlantic pearl-oyster</name>
    <name type="synonym">Pinctada martensii</name>
    <dbReference type="NCBI Taxonomy" id="66713"/>
    <lineage>
        <taxon>Eukaryota</taxon>
        <taxon>Metazoa</taxon>
        <taxon>Spiralia</taxon>
        <taxon>Lophotrochozoa</taxon>
        <taxon>Mollusca</taxon>
        <taxon>Bivalvia</taxon>
        <taxon>Autobranchia</taxon>
        <taxon>Pteriomorphia</taxon>
        <taxon>Pterioida</taxon>
        <taxon>Pterioidea</taxon>
        <taxon>Pteriidae</taxon>
        <taxon>Pinctada</taxon>
    </lineage>
</organism>
<feature type="region of interest" description="Disordered" evidence="1">
    <location>
        <begin position="167"/>
        <end position="195"/>
    </location>
</feature>
<evidence type="ECO:0000313" key="2">
    <source>
        <dbReference type="EMBL" id="KAK3087912.1"/>
    </source>
</evidence>
<accession>A0AA89BM93</accession>
<dbReference type="AlphaFoldDB" id="A0AA89BM93"/>
<dbReference type="Proteomes" id="UP001186944">
    <property type="component" value="Unassembled WGS sequence"/>
</dbReference>
<feature type="compositionally biased region" description="Polar residues" evidence="1">
    <location>
        <begin position="95"/>
        <end position="110"/>
    </location>
</feature>